<feature type="region of interest" description="Disordered" evidence="9">
    <location>
        <begin position="232"/>
        <end position="252"/>
    </location>
</feature>
<sequence>MNGDGGNHSRSHENYPTVVPGVALFMGVMKDKKTFIQEWTTHDQVKCVVNYSLHRISLYFTADKQEYKAEFSFNDLVNRQMLADYLPRDDNQNEAQQQKSDKNNKKQHKEKSKAGINYENALVLFFTFHLKYPPEYWRLKEQGPTNQQNRWSRVTQIPSVHMNSESNTTVGTSCEPVCVGQQAIKCMRLGSWIVLRMSFSNRAAIRKKYDEVLSRGKQHRLVRQLYPRQLLTPIPSNHSDSPQLPSQLHHQDDNHCDDLEAAEFTKFYALQYYISRYQFNEHNLNDQFYNEYAKLSPDKTEEALRYMWATMTMEHGHRKTLGELLKLVCEKYLTLHPKETFASSATVTTGVSTTSKVSKKDEMKKQQQRLIQVNKISVTPTSVRVEPRQRESANRVLLKYNTHLDRFLRVQFIDENGGHIHASSKPYHELYRRIKHVLKNGIDIHGRHYTFLAFSSSQLREHGCWFFANTMHMTADQIRTWMGDFSKEKVVATYAARMGQCFSSTQPITKISNKKMQVIPDILSKDKKYKFSDGVGWISRRLANTIVGASHRNRGKNNKSTMPSMASAFQIRWGGAKGVLTVVPGKKFKKNKQVAFRPSQIKFQSKHKMLEVIRVSHASMTYLNRQIISLLSSLGVPNFVFLTLLDMMRKTLDKMLRDSFQCAQMLRAQGDEFGIHGQIARLVEAGFLDSGDPFVKNLVNMFRVSKLNEAKKKARIPVQEAVSALGVLDETNTLKEGQIFCQLSDRKKKIIHGPCVLYRCPSLHPGDIRMVEAVDCPALRDLYDVIVFSQQGKRDLPSMCSGGDLDGDIYSIIWDEELFPVKQDTPPMGHETDDEDSEEDDDTTDDTTDDNDVTIDDIENFFIDYITNDNLGLIANAHMAIADSSAKYACDEKCIKLAELHSVAVDFPKTGVVAHLPDHLRPKNYPDFMEKTDKANYPSNKILGELYRSIDDHEIQHYKTNLELKTVYDTRMHVDGMEKYIWEARELKEQYDQEVREIMNQYGVATESELVSGSIVKWLKREDGPEKFHEVRHEARREITRLRDDWRRLHFPALNASHHSERVGRRRNKSNNQRMSKEYTREEKRQEDCKAAAWYYVTYHRAEQYDEKKRMLSFPWVAQEILCRLAKMNRHSEKYTRAIPELDIVSFRGESSRTSSVTKTTAPTSSVKTNRKKNNQPSSTFPSSSTSTTASTITTDITTTSSSSINDDDSITSHQDNI</sequence>
<dbReference type="EC" id="2.7.7.48" evidence="8"/>
<feature type="region of interest" description="Disordered" evidence="9">
    <location>
        <begin position="91"/>
        <end position="112"/>
    </location>
</feature>
<dbReference type="AlphaFoldDB" id="A0AAD5JM08"/>
<feature type="compositionally biased region" description="Polar residues" evidence="9">
    <location>
        <begin position="234"/>
        <end position="248"/>
    </location>
</feature>
<dbReference type="InterPro" id="IPR057596">
    <property type="entry name" value="RDRP_core"/>
</dbReference>
<evidence type="ECO:0000256" key="7">
    <source>
        <dbReference type="ARBA" id="ARBA00048744"/>
    </source>
</evidence>
<evidence type="ECO:0000256" key="1">
    <source>
        <dbReference type="ARBA" id="ARBA00005762"/>
    </source>
</evidence>
<evidence type="ECO:0000256" key="5">
    <source>
        <dbReference type="ARBA" id="ARBA00022884"/>
    </source>
</evidence>
<evidence type="ECO:0000313" key="13">
    <source>
        <dbReference type="Proteomes" id="UP001209540"/>
    </source>
</evidence>
<dbReference type="GO" id="GO:0003723">
    <property type="term" value="F:RNA binding"/>
    <property type="evidence" value="ECO:0007669"/>
    <property type="project" value="UniProtKB-KW"/>
</dbReference>
<feature type="domain" description="RDRP core" evidence="10">
    <location>
        <begin position="378"/>
        <end position="950"/>
    </location>
</feature>
<keyword evidence="4 8" id="KW-0548">Nucleotidyltransferase</keyword>
<comment type="similarity">
    <text evidence="1 8">Belongs to the RdRP family.</text>
</comment>
<dbReference type="PANTHER" id="PTHR23079">
    <property type="entry name" value="RNA-DEPENDENT RNA POLYMERASE"/>
    <property type="match status" value="1"/>
</dbReference>
<dbReference type="InterPro" id="IPR058752">
    <property type="entry name" value="RDRP_C_head"/>
</dbReference>
<evidence type="ECO:0000256" key="3">
    <source>
        <dbReference type="ARBA" id="ARBA00022679"/>
    </source>
</evidence>
<evidence type="ECO:0000256" key="4">
    <source>
        <dbReference type="ARBA" id="ARBA00022695"/>
    </source>
</evidence>
<protein>
    <recommendedName>
        <fullName evidence="8">RNA-dependent RNA polymerase</fullName>
        <ecNumber evidence="8">2.7.7.48</ecNumber>
    </recommendedName>
</protein>
<dbReference type="Pfam" id="PF05183">
    <property type="entry name" value="RdRP"/>
    <property type="match status" value="1"/>
</dbReference>
<reference evidence="12" key="2">
    <citation type="submission" date="2023-02" db="EMBL/GenBank/DDBJ databases">
        <authorList>
            <consortium name="DOE Joint Genome Institute"/>
            <person name="Mondo S.J."/>
            <person name="Chang Y."/>
            <person name="Wang Y."/>
            <person name="Ahrendt S."/>
            <person name="Andreopoulos W."/>
            <person name="Barry K."/>
            <person name="Beard J."/>
            <person name="Benny G.L."/>
            <person name="Blankenship S."/>
            <person name="Bonito G."/>
            <person name="Cuomo C."/>
            <person name="Desiro A."/>
            <person name="Gervers K.A."/>
            <person name="Hundley H."/>
            <person name="Kuo A."/>
            <person name="LaButti K."/>
            <person name="Lang B.F."/>
            <person name="Lipzen A."/>
            <person name="O'Donnell K."/>
            <person name="Pangilinan J."/>
            <person name="Reynolds N."/>
            <person name="Sandor L."/>
            <person name="Smith M.W."/>
            <person name="Tsang A."/>
            <person name="Grigoriev I.V."/>
            <person name="Stajich J.E."/>
            <person name="Spatafora J.W."/>
        </authorList>
    </citation>
    <scope>NUCLEOTIDE SEQUENCE</scope>
    <source>
        <strain evidence="12">RSA 2281</strain>
    </source>
</reference>
<keyword evidence="2 8" id="KW-0696">RNA-directed RNA polymerase</keyword>
<feature type="domain" description="RDRP C-terminal head" evidence="11">
    <location>
        <begin position="968"/>
        <end position="1137"/>
    </location>
</feature>
<dbReference type="Pfam" id="PF26253">
    <property type="entry name" value="RdRP_head"/>
    <property type="match status" value="1"/>
</dbReference>
<dbReference type="InterPro" id="IPR007855">
    <property type="entry name" value="RDRP"/>
</dbReference>
<dbReference type="GO" id="GO:0003968">
    <property type="term" value="F:RNA-directed RNA polymerase activity"/>
    <property type="evidence" value="ECO:0007669"/>
    <property type="project" value="UniProtKB-KW"/>
</dbReference>
<keyword evidence="6" id="KW-0943">RNA-mediated gene silencing</keyword>
<evidence type="ECO:0000256" key="8">
    <source>
        <dbReference type="RuleBase" id="RU363098"/>
    </source>
</evidence>
<evidence type="ECO:0000259" key="11">
    <source>
        <dbReference type="Pfam" id="PF26253"/>
    </source>
</evidence>
<feature type="compositionally biased region" description="Low complexity" evidence="9">
    <location>
        <begin position="1178"/>
        <end position="1205"/>
    </location>
</feature>
<feature type="region of interest" description="Disordered" evidence="9">
    <location>
        <begin position="1057"/>
        <end position="1083"/>
    </location>
</feature>
<evidence type="ECO:0000256" key="9">
    <source>
        <dbReference type="SAM" id="MobiDB-lite"/>
    </source>
</evidence>
<reference evidence="12" key="1">
    <citation type="journal article" date="2022" name="IScience">
        <title>Evolution of zygomycete secretomes and the origins of terrestrial fungal ecologies.</title>
        <authorList>
            <person name="Chang Y."/>
            <person name="Wang Y."/>
            <person name="Mondo S."/>
            <person name="Ahrendt S."/>
            <person name="Andreopoulos W."/>
            <person name="Barry K."/>
            <person name="Beard J."/>
            <person name="Benny G.L."/>
            <person name="Blankenship S."/>
            <person name="Bonito G."/>
            <person name="Cuomo C."/>
            <person name="Desiro A."/>
            <person name="Gervers K.A."/>
            <person name="Hundley H."/>
            <person name="Kuo A."/>
            <person name="LaButti K."/>
            <person name="Lang B.F."/>
            <person name="Lipzen A."/>
            <person name="O'Donnell K."/>
            <person name="Pangilinan J."/>
            <person name="Reynolds N."/>
            <person name="Sandor L."/>
            <person name="Smith M.E."/>
            <person name="Tsang A."/>
            <person name="Grigoriev I.V."/>
            <person name="Stajich J.E."/>
            <person name="Spatafora J.W."/>
        </authorList>
    </citation>
    <scope>NUCLEOTIDE SEQUENCE</scope>
    <source>
        <strain evidence="12">RSA 2281</strain>
    </source>
</reference>
<keyword evidence="13" id="KW-1185">Reference proteome</keyword>
<comment type="caution">
    <text evidence="12">The sequence shown here is derived from an EMBL/GenBank/DDBJ whole genome shotgun (WGS) entry which is preliminary data.</text>
</comment>
<comment type="catalytic activity">
    <reaction evidence="7 8">
        <text>RNA(n) + a ribonucleoside 5'-triphosphate = RNA(n+1) + diphosphate</text>
        <dbReference type="Rhea" id="RHEA:21248"/>
        <dbReference type="Rhea" id="RHEA-COMP:14527"/>
        <dbReference type="Rhea" id="RHEA-COMP:17342"/>
        <dbReference type="ChEBI" id="CHEBI:33019"/>
        <dbReference type="ChEBI" id="CHEBI:61557"/>
        <dbReference type="ChEBI" id="CHEBI:140395"/>
        <dbReference type="EC" id="2.7.7.48"/>
    </reaction>
</comment>
<keyword evidence="5 8" id="KW-0694">RNA-binding</keyword>
<dbReference type="PANTHER" id="PTHR23079:SF55">
    <property type="entry name" value="RNA-DIRECTED RNA POLYMERASE"/>
    <property type="match status" value="1"/>
</dbReference>
<dbReference type="EMBL" id="JAIXMP010000062">
    <property type="protein sequence ID" value="KAI9244196.1"/>
    <property type="molecule type" value="Genomic_DNA"/>
</dbReference>
<gene>
    <name evidence="12" type="ORF">BDA99DRAFT_577238</name>
</gene>
<feature type="region of interest" description="Disordered" evidence="9">
    <location>
        <begin position="822"/>
        <end position="852"/>
    </location>
</feature>
<proteinExistence type="inferred from homology"/>
<dbReference type="GO" id="GO:0030422">
    <property type="term" value="P:siRNA processing"/>
    <property type="evidence" value="ECO:0007669"/>
    <property type="project" value="TreeGrafter"/>
</dbReference>
<evidence type="ECO:0000313" key="12">
    <source>
        <dbReference type="EMBL" id="KAI9244196.1"/>
    </source>
</evidence>
<name>A0AAD5JM08_9FUNG</name>
<keyword evidence="3 8" id="KW-0808">Transferase</keyword>
<dbReference type="Proteomes" id="UP001209540">
    <property type="component" value="Unassembled WGS sequence"/>
</dbReference>
<feature type="region of interest" description="Disordered" evidence="9">
    <location>
        <begin position="1150"/>
        <end position="1218"/>
    </location>
</feature>
<evidence type="ECO:0000256" key="2">
    <source>
        <dbReference type="ARBA" id="ARBA00022484"/>
    </source>
</evidence>
<organism evidence="12 13">
    <name type="scientific">Phascolomyces articulosus</name>
    <dbReference type="NCBI Taxonomy" id="60185"/>
    <lineage>
        <taxon>Eukaryota</taxon>
        <taxon>Fungi</taxon>
        <taxon>Fungi incertae sedis</taxon>
        <taxon>Mucoromycota</taxon>
        <taxon>Mucoromycotina</taxon>
        <taxon>Mucoromycetes</taxon>
        <taxon>Mucorales</taxon>
        <taxon>Lichtheimiaceae</taxon>
        <taxon>Phascolomyces</taxon>
    </lineage>
</organism>
<dbReference type="GO" id="GO:0031380">
    <property type="term" value="C:nuclear RNA-directed RNA polymerase complex"/>
    <property type="evidence" value="ECO:0007669"/>
    <property type="project" value="TreeGrafter"/>
</dbReference>
<feature type="compositionally biased region" description="Acidic residues" evidence="9">
    <location>
        <begin position="832"/>
        <end position="852"/>
    </location>
</feature>
<evidence type="ECO:0000256" key="6">
    <source>
        <dbReference type="ARBA" id="ARBA00023158"/>
    </source>
</evidence>
<feature type="compositionally biased region" description="Polar residues" evidence="9">
    <location>
        <begin position="1152"/>
        <end position="1168"/>
    </location>
</feature>
<accession>A0AAD5JM08</accession>
<evidence type="ECO:0000259" key="10">
    <source>
        <dbReference type="Pfam" id="PF05183"/>
    </source>
</evidence>